<evidence type="ECO:0000256" key="1">
    <source>
        <dbReference type="SAM" id="MobiDB-lite"/>
    </source>
</evidence>
<evidence type="ECO:0000313" key="3">
    <source>
        <dbReference type="Proteomes" id="UP000503011"/>
    </source>
</evidence>
<gene>
    <name evidence="2" type="ORF">Psuf_087580</name>
</gene>
<reference evidence="2 3" key="2">
    <citation type="submission" date="2020-03" db="EMBL/GenBank/DDBJ databases">
        <authorList>
            <person name="Ichikawa N."/>
            <person name="Kimura A."/>
            <person name="Kitahashi Y."/>
            <person name="Uohara A."/>
        </authorList>
    </citation>
    <scope>NUCLEOTIDE SEQUENCE [LARGE SCALE GENOMIC DNA]</scope>
    <source>
        <strain evidence="2 3">NBRC 105367</strain>
    </source>
</reference>
<dbReference type="EMBL" id="AP022871">
    <property type="protein sequence ID" value="BCB91445.1"/>
    <property type="molecule type" value="Genomic_DNA"/>
</dbReference>
<keyword evidence="3" id="KW-1185">Reference proteome</keyword>
<accession>A0A6F8YZ49</accession>
<reference evidence="2 3" key="1">
    <citation type="submission" date="2020-03" db="EMBL/GenBank/DDBJ databases">
        <title>Whole genome shotgun sequence of Phytohabitans suffuscus NBRC 105367.</title>
        <authorList>
            <person name="Komaki H."/>
            <person name="Tamura T."/>
        </authorList>
    </citation>
    <scope>NUCLEOTIDE SEQUENCE [LARGE SCALE GENOMIC DNA]</scope>
    <source>
        <strain evidence="2 3">NBRC 105367</strain>
    </source>
</reference>
<sequence>MRHFEPVVLGTLPNLGNVVSGAQPSRHSVFRERARVEWRIDDGGDPFHLLQAFLDDHGLPVRDVGRIGDTPSRPGAAAGASVFVSAAAGAWAAGAPAGPPSPAPAVPDLVAVAYDAAYDPADDPAGALAAHGGAPVAHGDALAGYGAAPVAYSGPGGPARGGAAGAAARSGAGAGEGGPWRLGRWRPSWTPAAHAGAVAAVRAAISRGDVYQVNVVGHAAAPTSATRCRRCGGSPGCAAPGTRGCSPGPAGRSGAPRRRRWWRCPAAGS</sequence>
<feature type="region of interest" description="Disordered" evidence="1">
    <location>
        <begin position="158"/>
        <end position="179"/>
    </location>
</feature>
<dbReference type="AlphaFoldDB" id="A0A6F8YZ49"/>
<dbReference type="KEGG" id="psuu:Psuf_087580"/>
<organism evidence="2 3">
    <name type="scientific">Phytohabitans suffuscus</name>
    <dbReference type="NCBI Taxonomy" id="624315"/>
    <lineage>
        <taxon>Bacteria</taxon>
        <taxon>Bacillati</taxon>
        <taxon>Actinomycetota</taxon>
        <taxon>Actinomycetes</taxon>
        <taxon>Micromonosporales</taxon>
        <taxon>Micromonosporaceae</taxon>
    </lineage>
</organism>
<feature type="compositionally biased region" description="Low complexity" evidence="1">
    <location>
        <begin position="243"/>
        <end position="254"/>
    </location>
</feature>
<name>A0A6F8YZ49_9ACTN</name>
<evidence type="ECO:0000313" key="2">
    <source>
        <dbReference type="EMBL" id="BCB91445.1"/>
    </source>
</evidence>
<protein>
    <submittedName>
        <fullName evidence="2">Uncharacterized protein</fullName>
    </submittedName>
</protein>
<dbReference type="Proteomes" id="UP000503011">
    <property type="component" value="Chromosome"/>
</dbReference>
<feature type="region of interest" description="Disordered" evidence="1">
    <location>
        <begin position="239"/>
        <end position="269"/>
    </location>
</feature>
<proteinExistence type="predicted"/>